<comment type="cofactor">
    <cofactor evidence="1 9">
        <name>heme</name>
        <dbReference type="ChEBI" id="CHEBI:30413"/>
    </cofactor>
</comment>
<dbReference type="Pfam" id="PF00067">
    <property type="entry name" value="p450"/>
    <property type="match status" value="1"/>
</dbReference>
<comment type="similarity">
    <text evidence="3 10">Belongs to the cytochrome P450 family.</text>
</comment>
<keyword evidence="9 10" id="KW-0479">Metal-binding</keyword>
<protein>
    <recommendedName>
        <fullName evidence="13">Cytochrome P450</fullName>
    </recommendedName>
</protein>
<dbReference type="AlphaFoldDB" id="A0AAV2AZ96"/>
<dbReference type="PRINTS" id="PR00385">
    <property type="entry name" value="P450"/>
</dbReference>
<dbReference type="PANTHER" id="PTHR24291:SF189">
    <property type="entry name" value="CYTOCHROME P450 4C3-RELATED"/>
    <property type="match status" value="1"/>
</dbReference>
<evidence type="ECO:0000256" key="2">
    <source>
        <dbReference type="ARBA" id="ARBA00004586"/>
    </source>
</evidence>
<dbReference type="GO" id="GO:0020037">
    <property type="term" value="F:heme binding"/>
    <property type="evidence" value="ECO:0007669"/>
    <property type="project" value="InterPro"/>
</dbReference>
<evidence type="ECO:0000256" key="8">
    <source>
        <dbReference type="ARBA" id="ARBA00023136"/>
    </source>
</evidence>
<dbReference type="Proteomes" id="UP001497382">
    <property type="component" value="Unassembled WGS sequence"/>
</dbReference>
<dbReference type="InterPro" id="IPR001128">
    <property type="entry name" value="Cyt_P450"/>
</dbReference>
<dbReference type="PROSITE" id="PS00086">
    <property type="entry name" value="CYTOCHROME_P450"/>
    <property type="match status" value="1"/>
</dbReference>
<keyword evidence="7 10" id="KW-0503">Monooxygenase</keyword>
<evidence type="ECO:0000256" key="3">
    <source>
        <dbReference type="ARBA" id="ARBA00010617"/>
    </source>
</evidence>
<keyword evidence="12" id="KW-1185">Reference proteome</keyword>
<keyword evidence="6 9" id="KW-0408">Iron</keyword>
<accession>A0AAV2AZ96</accession>
<dbReference type="GO" id="GO:0016705">
    <property type="term" value="F:oxidoreductase activity, acting on paired donors, with incorporation or reduction of molecular oxygen"/>
    <property type="evidence" value="ECO:0007669"/>
    <property type="project" value="InterPro"/>
</dbReference>
<keyword evidence="10" id="KW-0560">Oxidoreductase</keyword>
<organism evidence="11 12">
    <name type="scientific">Larinioides sclopetarius</name>
    <dbReference type="NCBI Taxonomy" id="280406"/>
    <lineage>
        <taxon>Eukaryota</taxon>
        <taxon>Metazoa</taxon>
        <taxon>Ecdysozoa</taxon>
        <taxon>Arthropoda</taxon>
        <taxon>Chelicerata</taxon>
        <taxon>Arachnida</taxon>
        <taxon>Araneae</taxon>
        <taxon>Araneomorphae</taxon>
        <taxon>Entelegynae</taxon>
        <taxon>Araneoidea</taxon>
        <taxon>Araneidae</taxon>
        <taxon>Larinioides</taxon>
    </lineage>
</organism>
<evidence type="ECO:0000256" key="10">
    <source>
        <dbReference type="RuleBase" id="RU000461"/>
    </source>
</evidence>
<dbReference type="PRINTS" id="PR00463">
    <property type="entry name" value="EP450I"/>
</dbReference>
<dbReference type="InterPro" id="IPR036396">
    <property type="entry name" value="Cyt_P450_sf"/>
</dbReference>
<keyword evidence="5" id="KW-0256">Endoplasmic reticulum</keyword>
<feature type="binding site" description="axial binding residue" evidence="9">
    <location>
        <position position="131"/>
    </location>
    <ligand>
        <name>heme</name>
        <dbReference type="ChEBI" id="CHEBI:30413"/>
    </ligand>
    <ligandPart>
        <name>Fe</name>
        <dbReference type="ChEBI" id="CHEBI:18248"/>
    </ligandPart>
</feature>
<reference evidence="11 12" key="1">
    <citation type="submission" date="2024-04" db="EMBL/GenBank/DDBJ databases">
        <authorList>
            <person name="Rising A."/>
            <person name="Reimegard J."/>
            <person name="Sonavane S."/>
            <person name="Akerstrom W."/>
            <person name="Nylinder S."/>
            <person name="Hedman E."/>
            <person name="Kallberg Y."/>
        </authorList>
    </citation>
    <scope>NUCLEOTIDE SEQUENCE [LARGE SCALE GENOMIC DNA]</scope>
</reference>
<dbReference type="InterPro" id="IPR002401">
    <property type="entry name" value="Cyt_P450_E_grp-I"/>
</dbReference>
<evidence type="ECO:0000256" key="7">
    <source>
        <dbReference type="ARBA" id="ARBA00023033"/>
    </source>
</evidence>
<name>A0AAV2AZ96_9ARAC</name>
<dbReference type="GO" id="GO:0005506">
    <property type="term" value="F:iron ion binding"/>
    <property type="evidence" value="ECO:0007669"/>
    <property type="project" value="InterPro"/>
</dbReference>
<evidence type="ECO:0000256" key="5">
    <source>
        <dbReference type="ARBA" id="ARBA00022824"/>
    </source>
</evidence>
<proteinExistence type="inferred from homology"/>
<dbReference type="SUPFAM" id="SSF48264">
    <property type="entry name" value="Cytochrome P450"/>
    <property type="match status" value="1"/>
</dbReference>
<evidence type="ECO:0008006" key="13">
    <source>
        <dbReference type="Google" id="ProtNLM"/>
    </source>
</evidence>
<dbReference type="GO" id="GO:0004497">
    <property type="term" value="F:monooxygenase activity"/>
    <property type="evidence" value="ECO:0007669"/>
    <property type="project" value="UniProtKB-KW"/>
</dbReference>
<evidence type="ECO:0000256" key="9">
    <source>
        <dbReference type="PIRSR" id="PIRSR602401-1"/>
    </source>
</evidence>
<dbReference type="PANTHER" id="PTHR24291">
    <property type="entry name" value="CYTOCHROME P450 FAMILY 4"/>
    <property type="match status" value="1"/>
</dbReference>
<dbReference type="Gene3D" id="1.10.630.10">
    <property type="entry name" value="Cytochrome P450"/>
    <property type="match status" value="1"/>
</dbReference>
<comment type="subcellular location">
    <subcellularLocation>
        <location evidence="2">Endoplasmic reticulum membrane</location>
    </subcellularLocation>
</comment>
<evidence type="ECO:0000313" key="11">
    <source>
        <dbReference type="EMBL" id="CAL1289345.1"/>
    </source>
</evidence>
<keyword evidence="8" id="KW-0472">Membrane</keyword>
<dbReference type="InterPro" id="IPR017972">
    <property type="entry name" value="Cyt_P450_CS"/>
</dbReference>
<dbReference type="InterPro" id="IPR050196">
    <property type="entry name" value="Cytochrome_P450_Monoox"/>
</dbReference>
<evidence type="ECO:0000256" key="1">
    <source>
        <dbReference type="ARBA" id="ARBA00001971"/>
    </source>
</evidence>
<sequence length="187" mass="21653">MSWALYLIGQDPKVQKMCQEELDEIFGDDYNRPFTLDDVKNLKYIECVLKESQRLYPSLPYIGRVSSSDIVVNGYTIPAGTNCMIFTYMLHRDPDTYPDPEKFDPDRFLPENSIGRHPFAYVPFSAGPRNCIGQRFAMMEQKVVLAHVLLNYEVKSLAPRDQLQLTAEMVLRSYNGIMMQITPRRRS</sequence>
<keyword evidence="4 9" id="KW-0349">Heme</keyword>
<evidence type="ECO:0000256" key="4">
    <source>
        <dbReference type="ARBA" id="ARBA00022617"/>
    </source>
</evidence>
<dbReference type="GO" id="GO:0005789">
    <property type="term" value="C:endoplasmic reticulum membrane"/>
    <property type="evidence" value="ECO:0007669"/>
    <property type="project" value="UniProtKB-SubCell"/>
</dbReference>
<dbReference type="EMBL" id="CAXIEN010000247">
    <property type="protein sequence ID" value="CAL1289345.1"/>
    <property type="molecule type" value="Genomic_DNA"/>
</dbReference>
<comment type="caution">
    <text evidence="11">The sequence shown here is derived from an EMBL/GenBank/DDBJ whole genome shotgun (WGS) entry which is preliminary data.</text>
</comment>
<evidence type="ECO:0000256" key="6">
    <source>
        <dbReference type="ARBA" id="ARBA00023004"/>
    </source>
</evidence>
<gene>
    <name evidence="11" type="ORF">LARSCL_LOCUS15879</name>
</gene>
<evidence type="ECO:0000313" key="12">
    <source>
        <dbReference type="Proteomes" id="UP001497382"/>
    </source>
</evidence>